<name>A0A9D4BKV8_DREPO</name>
<reference evidence="1" key="1">
    <citation type="journal article" date="2019" name="bioRxiv">
        <title>The Genome of the Zebra Mussel, Dreissena polymorpha: A Resource for Invasive Species Research.</title>
        <authorList>
            <person name="McCartney M.A."/>
            <person name="Auch B."/>
            <person name="Kono T."/>
            <person name="Mallez S."/>
            <person name="Zhang Y."/>
            <person name="Obille A."/>
            <person name="Becker A."/>
            <person name="Abrahante J.E."/>
            <person name="Garbe J."/>
            <person name="Badalamenti J.P."/>
            <person name="Herman A."/>
            <person name="Mangelson H."/>
            <person name="Liachko I."/>
            <person name="Sullivan S."/>
            <person name="Sone E.D."/>
            <person name="Koren S."/>
            <person name="Silverstein K.A.T."/>
            <person name="Beckman K.B."/>
            <person name="Gohl D.M."/>
        </authorList>
    </citation>
    <scope>NUCLEOTIDE SEQUENCE</scope>
    <source>
        <strain evidence="1">Duluth1</strain>
        <tissue evidence="1">Whole animal</tissue>
    </source>
</reference>
<reference evidence="1" key="2">
    <citation type="submission" date="2020-11" db="EMBL/GenBank/DDBJ databases">
        <authorList>
            <person name="McCartney M.A."/>
            <person name="Auch B."/>
            <person name="Kono T."/>
            <person name="Mallez S."/>
            <person name="Becker A."/>
            <person name="Gohl D.M."/>
            <person name="Silverstein K.A.T."/>
            <person name="Koren S."/>
            <person name="Bechman K.B."/>
            <person name="Herman A."/>
            <person name="Abrahante J.E."/>
            <person name="Garbe J."/>
        </authorList>
    </citation>
    <scope>NUCLEOTIDE SEQUENCE</scope>
    <source>
        <strain evidence="1">Duluth1</strain>
        <tissue evidence="1">Whole animal</tissue>
    </source>
</reference>
<sequence length="91" mass="10378">MTSIVFRLSHLPPNHRDEVAPQHAAQCEATAHRLTTITCPKCMHLWERKRCGSILKLIKMKCSEQDCNQMNLPITRPPNTTRPIFPGVIAF</sequence>
<accession>A0A9D4BKV8</accession>
<evidence type="ECO:0000313" key="1">
    <source>
        <dbReference type="EMBL" id="KAH3699724.1"/>
    </source>
</evidence>
<proteinExistence type="predicted"/>
<keyword evidence="2" id="KW-1185">Reference proteome</keyword>
<protein>
    <submittedName>
        <fullName evidence="1">Uncharacterized protein</fullName>
    </submittedName>
</protein>
<dbReference type="AlphaFoldDB" id="A0A9D4BKV8"/>
<evidence type="ECO:0000313" key="2">
    <source>
        <dbReference type="Proteomes" id="UP000828390"/>
    </source>
</evidence>
<organism evidence="1 2">
    <name type="scientific">Dreissena polymorpha</name>
    <name type="common">Zebra mussel</name>
    <name type="synonym">Mytilus polymorpha</name>
    <dbReference type="NCBI Taxonomy" id="45954"/>
    <lineage>
        <taxon>Eukaryota</taxon>
        <taxon>Metazoa</taxon>
        <taxon>Spiralia</taxon>
        <taxon>Lophotrochozoa</taxon>
        <taxon>Mollusca</taxon>
        <taxon>Bivalvia</taxon>
        <taxon>Autobranchia</taxon>
        <taxon>Heteroconchia</taxon>
        <taxon>Euheterodonta</taxon>
        <taxon>Imparidentia</taxon>
        <taxon>Neoheterodontei</taxon>
        <taxon>Myida</taxon>
        <taxon>Dreissenoidea</taxon>
        <taxon>Dreissenidae</taxon>
        <taxon>Dreissena</taxon>
    </lineage>
</organism>
<dbReference type="EMBL" id="JAIWYP010000015">
    <property type="protein sequence ID" value="KAH3699724.1"/>
    <property type="molecule type" value="Genomic_DNA"/>
</dbReference>
<dbReference type="Proteomes" id="UP000828390">
    <property type="component" value="Unassembled WGS sequence"/>
</dbReference>
<comment type="caution">
    <text evidence="1">The sequence shown here is derived from an EMBL/GenBank/DDBJ whole genome shotgun (WGS) entry which is preliminary data.</text>
</comment>
<gene>
    <name evidence="1" type="ORF">DPMN_074685</name>
</gene>